<keyword evidence="7" id="KW-1185">Reference proteome</keyword>
<gene>
    <name evidence="6" type="ORF">ACFQ0R_09530</name>
</gene>
<dbReference type="Pfam" id="PF14344">
    <property type="entry name" value="DUF4397"/>
    <property type="match status" value="1"/>
</dbReference>
<dbReference type="NCBIfam" id="TIGR04183">
    <property type="entry name" value="Por_Secre_tail"/>
    <property type="match status" value="1"/>
</dbReference>
<dbReference type="RefSeq" id="WP_379658142.1">
    <property type="nucleotide sequence ID" value="NZ_JBHTIV010000010.1"/>
</dbReference>
<evidence type="ECO:0000259" key="3">
    <source>
        <dbReference type="Pfam" id="PF14344"/>
    </source>
</evidence>
<feature type="chain" id="PRO_5046990674" evidence="2">
    <location>
        <begin position="20"/>
        <end position="876"/>
    </location>
</feature>
<evidence type="ECO:0000259" key="4">
    <source>
        <dbReference type="Pfam" id="PF18962"/>
    </source>
</evidence>
<dbReference type="InterPro" id="IPR045474">
    <property type="entry name" value="GEVED"/>
</dbReference>
<dbReference type="Pfam" id="PF20009">
    <property type="entry name" value="GEVED"/>
    <property type="match status" value="2"/>
</dbReference>
<evidence type="ECO:0000259" key="5">
    <source>
        <dbReference type="Pfam" id="PF20009"/>
    </source>
</evidence>
<organism evidence="6 7">
    <name type="scientific">Psychroflexus salinarum</name>
    <dbReference type="NCBI Taxonomy" id="546024"/>
    <lineage>
        <taxon>Bacteria</taxon>
        <taxon>Pseudomonadati</taxon>
        <taxon>Bacteroidota</taxon>
        <taxon>Flavobacteriia</taxon>
        <taxon>Flavobacteriales</taxon>
        <taxon>Flavobacteriaceae</taxon>
        <taxon>Psychroflexus</taxon>
    </lineage>
</organism>
<feature type="domain" description="GEVED" evidence="5">
    <location>
        <begin position="316"/>
        <end position="398"/>
    </location>
</feature>
<evidence type="ECO:0000256" key="1">
    <source>
        <dbReference type="ARBA" id="ARBA00022729"/>
    </source>
</evidence>
<feature type="domain" description="GEVED" evidence="5">
    <location>
        <begin position="708"/>
        <end position="789"/>
    </location>
</feature>
<protein>
    <submittedName>
        <fullName evidence="6">GEVED domain-containing protein</fullName>
    </submittedName>
</protein>
<dbReference type="Proteomes" id="UP001597049">
    <property type="component" value="Unassembled WGS sequence"/>
</dbReference>
<evidence type="ECO:0000313" key="7">
    <source>
        <dbReference type="Proteomes" id="UP001597049"/>
    </source>
</evidence>
<feature type="domain" description="Secretion system C-terminal sorting" evidence="4">
    <location>
        <begin position="807"/>
        <end position="870"/>
    </location>
</feature>
<feature type="domain" description="DUF4397" evidence="3">
    <location>
        <begin position="520"/>
        <end position="579"/>
    </location>
</feature>
<name>A0ABW3GQM2_9FLAO</name>
<dbReference type="InterPro" id="IPR025510">
    <property type="entry name" value="DUF4397"/>
</dbReference>
<dbReference type="InterPro" id="IPR026444">
    <property type="entry name" value="Secre_tail"/>
</dbReference>
<evidence type="ECO:0000313" key="6">
    <source>
        <dbReference type="EMBL" id="MFD0932833.1"/>
    </source>
</evidence>
<proteinExistence type="predicted"/>
<dbReference type="Pfam" id="PF18962">
    <property type="entry name" value="Por_Secre_tail"/>
    <property type="match status" value="1"/>
</dbReference>
<evidence type="ECO:0000256" key="2">
    <source>
        <dbReference type="SAM" id="SignalP"/>
    </source>
</evidence>
<feature type="signal peptide" evidence="2">
    <location>
        <begin position="1"/>
        <end position="19"/>
    </location>
</feature>
<accession>A0ABW3GQM2</accession>
<sequence>MKRITMTLFSLVFALSLNAQDYSVKSVKPAMAPEIPKEVLFDQSNPPDVTNGIVSDFSNLDNAGVWSADDFVLTSENNITFISAFGFNNSGAFLTDATGISVYIYANSASNTPDGDPTQAGSGLLEIVDLDPTGPAVDVTNPGEGTFNIKIDIEEALGTTFTLPAGNYWLVVAPSMDNIGGFNGDNRWNWYSAGPGAFGNSEAYLIDPSNAFGGGFTDWTAFSVLGLDFQSTAFVIEGETTLVFPEPYCGPLDFTDGVEPISNVEFAGIANASDPVVNGSPGHEDFTSVSGDVLAGESYDIAIEGNTDGGTFTNRFAVFIDWNQNDVLDDAGEVYEITQTLTGSDGQDGQQVVQTLDVPIDALEGQTRMRVKKIFGTTDYLDPCLGTEYGQVEDYSINVSIPTARAQVVHNSPDPAASVVDVYLGSDLLLDDFEFRTSTPFVDVPANQEVTLSVAPGTSTDVSEALYSVDVTLVDGETYIVVADGVLDPSQFNASVNAIDFGLQVYAGAREAAATVGNTDVLVHHGSPDAPTVDVMNQADGSVLVDDISYPEFQGYLELPTSNYFLDITTADNSVIVESYLALLTSFGLEDQAITVLASGFLDPSVNQDGPDFGLWVSLASGGALVELPTADVDPGFPGFYCGPLEFDFSVEPISNVEFSNMANSSNPAIDGSPSHEDFTTIVADVTAGESYEITLEGNTGGDYSNSFAVFIDWNQDFLFDGPNEVYEITQTLTNSNGQDGQQVTHIIDVPAGAMEGPTRMRVKKIYGTGDLSNPCVGASFGQAEDYTVSVGTLSSDNFDSIDFSYYPNPVKDILSITTASSVDNIKVYNMIGQLVKETAPRSANPKVNLSEFNSGVYLVSLEVEGRVETFKVMKQ</sequence>
<reference evidence="7" key="1">
    <citation type="journal article" date="2019" name="Int. J. Syst. Evol. Microbiol.">
        <title>The Global Catalogue of Microorganisms (GCM) 10K type strain sequencing project: providing services to taxonomists for standard genome sequencing and annotation.</title>
        <authorList>
            <consortium name="The Broad Institute Genomics Platform"/>
            <consortium name="The Broad Institute Genome Sequencing Center for Infectious Disease"/>
            <person name="Wu L."/>
            <person name="Ma J."/>
        </authorList>
    </citation>
    <scope>NUCLEOTIDE SEQUENCE [LARGE SCALE GENOMIC DNA]</scope>
    <source>
        <strain evidence="7">CCUG 56752</strain>
    </source>
</reference>
<keyword evidence="1 2" id="KW-0732">Signal</keyword>
<dbReference type="EMBL" id="JBHTIV010000010">
    <property type="protein sequence ID" value="MFD0932833.1"/>
    <property type="molecule type" value="Genomic_DNA"/>
</dbReference>
<comment type="caution">
    <text evidence="6">The sequence shown here is derived from an EMBL/GenBank/DDBJ whole genome shotgun (WGS) entry which is preliminary data.</text>
</comment>